<organism evidence="9 10">
    <name type="scientific">Oceanomicrobium pacificus</name>
    <dbReference type="NCBI Taxonomy" id="2692916"/>
    <lineage>
        <taxon>Bacteria</taxon>
        <taxon>Pseudomonadati</taxon>
        <taxon>Pseudomonadota</taxon>
        <taxon>Alphaproteobacteria</taxon>
        <taxon>Rhodobacterales</taxon>
        <taxon>Paracoccaceae</taxon>
        <taxon>Oceanomicrobium</taxon>
    </lineage>
</organism>
<feature type="signal peptide" evidence="8">
    <location>
        <begin position="1"/>
        <end position="24"/>
    </location>
</feature>
<protein>
    <submittedName>
        <fullName evidence="9">Cytochrome c</fullName>
    </submittedName>
</protein>
<evidence type="ECO:0000256" key="4">
    <source>
        <dbReference type="ARBA" id="ARBA00022982"/>
    </source>
</evidence>
<comment type="caution">
    <text evidence="9">The sequence shown here is derived from an EMBL/GenBank/DDBJ whole genome shotgun (WGS) entry which is preliminary data.</text>
</comment>
<dbReference type="InterPro" id="IPR012127">
    <property type="entry name" value="Cyt_c_prime"/>
</dbReference>
<gene>
    <name evidence="9" type="ORF">GSH16_05600</name>
</gene>
<keyword evidence="5 6" id="KW-0408">Iron</keyword>
<dbReference type="GO" id="GO:0042597">
    <property type="term" value="C:periplasmic space"/>
    <property type="evidence" value="ECO:0007669"/>
    <property type="project" value="InterPro"/>
</dbReference>
<evidence type="ECO:0000313" key="9">
    <source>
        <dbReference type="EMBL" id="MXU64911.1"/>
    </source>
</evidence>
<dbReference type="SUPFAM" id="SSF47175">
    <property type="entry name" value="Cytochromes"/>
    <property type="match status" value="1"/>
</dbReference>
<feature type="chain" id="PRO_5025692768" evidence="8">
    <location>
        <begin position="25"/>
        <end position="146"/>
    </location>
</feature>
<keyword evidence="1" id="KW-0813">Transport</keyword>
<dbReference type="InterPro" id="IPR015984">
    <property type="entry name" value="Cyt_c_prime_subgr"/>
</dbReference>
<keyword evidence="4" id="KW-0249">Electron transport</keyword>
<dbReference type="GO" id="GO:0005506">
    <property type="term" value="F:iron ion binding"/>
    <property type="evidence" value="ECO:0007669"/>
    <property type="project" value="InterPro"/>
</dbReference>
<dbReference type="Pfam" id="PF01322">
    <property type="entry name" value="Cytochrom_C_2"/>
    <property type="match status" value="1"/>
</dbReference>
<evidence type="ECO:0000256" key="5">
    <source>
        <dbReference type="ARBA" id="ARBA00023004"/>
    </source>
</evidence>
<feature type="binding site" description="covalent" evidence="7">
    <location>
        <position position="135"/>
    </location>
    <ligand>
        <name>heme c</name>
        <dbReference type="ChEBI" id="CHEBI:61717"/>
    </ligand>
</feature>
<evidence type="ECO:0000256" key="6">
    <source>
        <dbReference type="PIRSR" id="PIRSR000027-1"/>
    </source>
</evidence>
<evidence type="ECO:0000256" key="2">
    <source>
        <dbReference type="ARBA" id="ARBA00022617"/>
    </source>
</evidence>
<keyword evidence="8" id="KW-0732">Signal</keyword>
<keyword evidence="3 6" id="KW-0479">Metal-binding</keyword>
<dbReference type="Proteomes" id="UP000436016">
    <property type="component" value="Unassembled WGS sequence"/>
</dbReference>
<dbReference type="GO" id="GO:0009055">
    <property type="term" value="F:electron transfer activity"/>
    <property type="evidence" value="ECO:0007669"/>
    <property type="project" value="InterPro"/>
</dbReference>
<evidence type="ECO:0000256" key="7">
    <source>
        <dbReference type="PIRSR" id="PIRSR000027-2"/>
    </source>
</evidence>
<evidence type="ECO:0000256" key="8">
    <source>
        <dbReference type="SAM" id="SignalP"/>
    </source>
</evidence>
<dbReference type="AlphaFoldDB" id="A0A6B0U1D4"/>
<comment type="PTM">
    <text evidence="7">Binds 1 heme group per subunit.</text>
</comment>
<dbReference type="EMBL" id="WUWG01000001">
    <property type="protein sequence ID" value="MXU64911.1"/>
    <property type="molecule type" value="Genomic_DNA"/>
</dbReference>
<accession>A0A6B0U1D4</accession>
<dbReference type="PROSITE" id="PS51009">
    <property type="entry name" value="CYTCII"/>
    <property type="match status" value="1"/>
</dbReference>
<name>A0A6B0U1D4_9RHOB</name>
<feature type="binding site" description="axial binding residue" evidence="6">
    <location>
        <position position="139"/>
    </location>
    <ligand>
        <name>heme c</name>
        <dbReference type="ChEBI" id="CHEBI:61717"/>
    </ligand>
    <ligandPart>
        <name>Fe</name>
        <dbReference type="ChEBI" id="CHEBI:18248"/>
    </ligandPart>
</feature>
<dbReference type="RefSeq" id="WP_160852712.1">
    <property type="nucleotide sequence ID" value="NZ_WUWG01000001.1"/>
</dbReference>
<feature type="binding site" description="covalent" evidence="7">
    <location>
        <position position="138"/>
    </location>
    <ligand>
        <name>heme c</name>
        <dbReference type="ChEBI" id="CHEBI:61717"/>
    </ligand>
</feature>
<dbReference type="GO" id="GO:0022900">
    <property type="term" value="P:electron transport chain"/>
    <property type="evidence" value="ECO:0007669"/>
    <property type="project" value="InterPro"/>
</dbReference>
<dbReference type="InterPro" id="IPR002321">
    <property type="entry name" value="Cyt_c_II"/>
</dbReference>
<dbReference type="PIRSF" id="PIRSF000027">
    <property type="entry name" value="Cytc_c_prime"/>
    <property type="match status" value="1"/>
</dbReference>
<evidence type="ECO:0000256" key="1">
    <source>
        <dbReference type="ARBA" id="ARBA00022448"/>
    </source>
</evidence>
<reference evidence="9 10" key="1">
    <citation type="submission" date="2019-12" db="EMBL/GenBank/DDBJ databases">
        <title>Strain KN286 was isolated from seawater, which was collected from Caroline Seamount in the tropical western Pacific.</title>
        <authorList>
            <person name="Wang Q."/>
        </authorList>
    </citation>
    <scope>NUCLEOTIDE SEQUENCE [LARGE SCALE GENOMIC DNA]</scope>
    <source>
        <strain evidence="9 10">KN286</strain>
    </source>
</reference>
<keyword evidence="10" id="KW-1185">Reference proteome</keyword>
<evidence type="ECO:0000256" key="3">
    <source>
        <dbReference type="ARBA" id="ARBA00022723"/>
    </source>
</evidence>
<keyword evidence="2 7" id="KW-0349">Heme</keyword>
<dbReference type="Gene3D" id="1.20.120.10">
    <property type="entry name" value="Cytochrome c/b562"/>
    <property type="match status" value="1"/>
</dbReference>
<evidence type="ECO:0000313" key="10">
    <source>
        <dbReference type="Proteomes" id="UP000436016"/>
    </source>
</evidence>
<sequence length="146" mass="15223">MKRPIRAILATAALAGLAIGAPVAADAISDRQAAMKTVGKNVGPLFGMMKGEVDFDADLAKSSAEAIAEQAAKVPMLFEEQALDGKTEAKPEIWANWDDFVSKAGDMEKAAMAVAAAATDLDGLKASLGQLGGTCQACHQEYRVKK</sequence>
<dbReference type="InterPro" id="IPR010980">
    <property type="entry name" value="Cyt_c/b562"/>
</dbReference>
<dbReference type="PRINTS" id="PR00608">
    <property type="entry name" value="CYTCHROMECII"/>
</dbReference>
<dbReference type="GO" id="GO:0020037">
    <property type="term" value="F:heme binding"/>
    <property type="evidence" value="ECO:0007669"/>
    <property type="project" value="InterPro"/>
</dbReference>
<proteinExistence type="predicted"/>